<dbReference type="Gene3D" id="1.10.10.10">
    <property type="entry name" value="Winged helix-like DNA-binding domain superfamily/Winged helix DNA-binding domain"/>
    <property type="match status" value="1"/>
</dbReference>
<keyword evidence="2" id="KW-1185">Reference proteome</keyword>
<sequence length="95" mass="10900">MYVKKTSSPRTVTLADGSILTIADLPPSTTRWVARRKEIVINAVTYGLISRDEALRRYDLTDEEFDAWLTAVRQHGPRALKVTSLQRFRQPQIEN</sequence>
<accession>A0ABY7SPY0</accession>
<dbReference type="InterPro" id="IPR036388">
    <property type="entry name" value="WH-like_DNA-bd_sf"/>
</dbReference>
<name>A0ABY7SPY0_9RHOB</name>
<dbReference type="Pfam" id="PF06627">
    <property type="entry name" value="DUF1153"/>
    <property type="match status" value="1"/>
</dbReference>
<organism evidence="1 2">
    <name type="scientific">Paracoccus fistulariae</name>
    <dbReference type="NCBI Taxonomy" id="658446"/>
    <lineage>
        <taxon>Bacteria</taxon>
        <taxon>Pseudomonadati</taxon>
        <taxon>Pseudomonadota</taxon>
        <taxon>Alphaproteobacteria</taxon>
        <taxon>Rhodobacterales</taxon>
        <taxon>Paracoccaceae</taxon>
        <taxon>Paracoccus</taxon>
    </lineage>
</organism>
<protein>
    <submittedName>
        <fullName evidence="1">DUF1153 domain-containing protein</fullName>
    </submittedName>
</protein>
<proteinExistence type="predicted"/>
<evidence type="ECO:0000313" key="1">
    <source>
        <dbReference type="EMBL" id="WCR08943.1"/>
    </source>
</evidence>
<evidence type="ECO:0000313" key="2">
    <source>
        <dbReference type="Proteomes" id="UP001219349"/>
    </source>
</evidence>
<reference evidence="1 2" key="1">
    <citation type="submission" date="2021-01" db="EMBL/GenBank/DDBJ databases">
        <title>Biogeographic distribution of Paracoccus.</title>
        <authorList>
            <person name="Hollensteiner J."/>
            <person name="Leineberger J."/>
            <person name="Brinkhoff T."/>
            <person name="Daniel R."/>
        </authorList>
    </citation>
    <scope>NUCLEOTIDE SEQUENCE [LARGE SCALE GENOMIC DNA]</scope>
    <source>
        <strain evidence="1 2">KCTC 22803</strain>
    </source>
</reference>
<dbReference type="InterPro" id="IPR009534">
    <property type="entry name" value="DUF1153"/>
</dbReference>
<gene>
    <name evidence="1" type="ORF">JHX87_03290</name>
</gene>
<dbReference type="SUPFAM" id="SSF48295">
    <property type="entry name" value="TrpR-like"/>
    <property type="match status" value="1"/>
</dbReference>
<dbReference type="Proteomes" id="UP001219349">
    <property type="component" value="Chromosome"/>
</dbReference>
<dbReference type="EMBL" id="CP067136">
    <property type="protein sequence ID" value="WCR08943.1"/>
    <property type="molecule type" value="Genomic_DNA"/>
</dbReference>
<dbReference type="InterPro" id="IPR010921">
    <property type="entry name" value="Trp_repressor/repl_initiator"/>
</dbReference>